<name>A0A6A6EXW2_9PEZI</name>
<dbReference type="EMBL" id="ML994610">
    <property type="protein sequence ID" value="KAF2195872.1"/>
    <property type="molecule type" value="Genomic_DNA"/>
</dbReference>
<keyword evidence="3" id="KW-1185">Reference proteome</keyword>
<feature type="signal peptide" evidence="1">
    <location>
        <begin position="1"/>
        <end position="18"/>
    </location>
</feature>
<evidence type="ECO:0000313" key="3">
    <source>
        <dbReference type="Proteomes" id="UP000800200"/>
    </source>
</evidence>
<reference evidence="2" key="1">
    <citation type="journal article" date="2020" name="Stud. Mycol.">
        <title>101 Dothideomycetes genomes: a test case for predicting lifestyles and emergence of pathogens.</title>
        <authorList>
            <person name="Haridas S."/>
            <person name="Albert R."/>
            <person name="Binder M."/>
            <person name="Bloem J."/>
            <person name="Labutti K."/>
            <person name="Salamov A."/>
            <person name="Andreopoulos B."/>
            <person name="Baker S."/>
            <person name="Barry K."/>
            <person name="Bills G."/>
            <person name="Bluhm B."/>
            <person name="Cannon C."/>
            <person name="Castanera R."/>
            <person name="Culley D."/>
            <person name="Daum C."/>
            <person name="Ezra D."/>
            <person name="Gonzalez J."/>
            <person name="Henrissat B."/>
            <person name="Kuo A."/>
            <person name="Liang C."/>
            <person name="Lipzen A."/>
            <person name="Lutzoni F."/>
            <person name="Magnuson J."/>
            <person name="Mondo S."/>
            <person name="Nolan M."/>
            <person name="Ohm R."/>
            <person name="Pangilinan J."/>
            <person name="Park H.-J."/>
            <person name="Ramirez L."/>
            <person name="Alfaro M."/>
            <person name="Sun H."/>
            <person name="Tritt A."/>
            <person name="Yoshinaga Y."/>
            <person name="Zwiers L.-H."/>
            <person name="Turgeon B."/>
            <person name="Goodwin S."/>
            <person name="Spatafora J."/>
            <person name="Crous P."/>
            <person name="Grigoriev I."/>
        </authorList>
    </citation>
    <scope>NUCLEOTIDE SEQUENCE</scope>
    <source>
        <strain evidence="2">CBS 207.26</strain>
    </source>
</reference>
<accession>A0A6A6EXW2</accession>
<feature type="chain" id="PRO_5025526500" evidence="1">
    <location>
        <begin position="19"/>
        <end position="120"/>
    </location>
</feature>
<evidence type="ECO:0000313" key="2">
    <source>
        <dbReference type="EMBL" id="KAF2195872.1"/>
    </source>
</evidence>
<sequence>MQILSTTAILLFVATTLAAPATAKARNINPPDGFIALYNQPNCPASGLENGHFSIGFEDNSCIPLGQPGILSYEQGDVQVHCTVFGDPNCQVPCANGQTQGQGDCANTSCIGASIKCAFG</sequence>
<proteinExistence type="predicted"/>
<evidence type="ECO:0000256" key="1">
    <source>
        <dbReference type="SAM" id="SignalP"/>
    </source>
</evidence>
<gene>
    <name evidence="2" type="ORF">K469DRAFT_734275</name>
</gene>
<protein>
    <submittedName>
        <fullName evidence="2">Uncharacterized protein</fullName>
    </submittedName>
</protein>
<dbReference type="Proteomes" id="UP000800200">
    <property type="component" value="Unassembled WGS sequence"/>
</dbReference>
<organism evidence="2 3">
    <name type="scientific">Zopfia rhizophila CBS 207.26</name>
    <dbReference type="NCBI Taxonomy" id="1314779"/>
    <lineage>
        <taxon>Eukaryota</taxon>
        <taxon>Fungi</taxon>
        <taxon>Dikarya</taxon>
        <taxon>Ascomycota</taxon>
        <taxon>Pezizomycotina</taxon>
        <taxon>Dothideomycetes</taxon>
        <taxon>Dothideomycetes incertae sedis</taxon>
        <taxon>Zopfiaceae</taxon>
        <taxon>Zopfia</taxon>
    </lineage>
</organism>
<keyword evidence="1" id="KW-0732">Signal</keyword>
<dbReference type="AlphaFoldDB" id="A0A6A6EXW2"/>